<keyword evidence="1" id="KW-0479">Metal-binding</keyword>
<evidence type="ECO:0000256" key="4">
    <source>
        <dbReference type="ARBA" id="ARBA00022833"/>
    </source>
</evidence>
<keyword evidence="4" id="KW-0862">Zinc</keyword>
<dbReference type="AlphaFoldDB" id="A0A8E2JVT5"/>
<sequence length="52" mass="5680">MAYPCTICAKCFQGSTALQQHMSSPTHIRLCTCGSCGRSFASNQALQQHMRS</sequence>
<dbReference type="Pfam" id="PF13894">
    <property type="entry name" value="zf-C2H2_4"/>
    <property type="match status" value="1"/>
</dbReference>
<evidence type="ECO:0000256" key="5">
    <source>
        <dbReference type="PROSITE-ProRule" id="PRU00042"/>
    </source>
</evidence>
<protein>
    <recommendedName>
        <fullName evidence="6">C2H2-type domain-containing protein</fullName>
    </recommendedName>
</protein>
<reference evidence="7 8" key="1">
    <citation type="journal article" date="2016" name="Nat. Commun.">
        <title>Ectomycorrhizal ecology is imprinted in the genome of the dominant symbiotic fungus Cenococcum geophilum.</title>
        <authorList>
            <consortium name="DOE Joint Genome Institute"/>
            <person name="Peter M."/>
            <person name="Kohler A."/>
            <person name="Ohm R.A."/>
            <person name="Kuo A."/>
            <person name="Krutzmann J."/>
            <person name="Morin E."/>
            <person name="Arend M."/>
            <person name="Barry K.W."/>
            <person name="Binder M."/>
            <person name="Choi C."/>
            <person name="Clum A."/>
            <person name="Copeland A."/>
            <person name="Grisel N."/>
            <person name="Haridas S."/>
            <person name="Kipfer T."/>
            <person name="LaButti K."/>
            <person name="Lindquist E."/>
            <person name="Lipzen A."/>
            <person name="Maire R."/>
            <person name="Meier B."/>
            <person name="Mihaltcheva S."/>
            <person name="Molinier V."/>
            <person name="Murat C."/>
            <person name="Poggeler S."/>
            <person name="Quandt C.A."/>
            <person name="Sperisen C."/>
            <person name="Tritt A."/>
            <person name="Tisserant E."/>
            <person name="Crous P.W."/>
            <person name="Henrissat B."/>
            <person name="Nehls U."/>
            <person name="Egli S."/>
            <person name="Spatafora J.W."/>
            <person name="Grigoriev I.V."/>
            <person name="Martin F.M."/>
        </authorList>
    </citation>
    <scope>NUCLEOTIDE SEQUENCE [LARGE SCALE GENOMIC DNA]</scope>
    <source>
        <strain evidence="7 8">CBS 207.34</strain>
    </source>
</reference>
<dbReference type="InterPro" id="IPR036236">
    <property type="entry name" value="Znf_C2H2_sf"/>
</dbReference>
<proteinExistence type="predicted"/>
<keyword evidence="3 5" id="KW-0863">Zinc-finger</keyword>
<evidence type="ECO:0000259" key="6">
    <source>
        <dbReference type="PROSITE" id="PS50157"/>
    </source>
</evidence>
<dbReference type="Proteomes" id="UP000250140">
    <property type="component" value="Unassembled WGS sequence"/>
</dbReference>
<feature type="domain" description="C2H2-type" evidence="6">
    <location>
        <begin position="31"/>
        <end position="52"/>
    </location>
</feature>
<evidence type="ECO:0000256" key="1">
    <source>
        <dbReference type="ARBA" id="ARBA00022723"/>
    </source>
</evidence>
<gene>
    <name evidence="7" type="ORF">AOQ84DRAFT_287148</name>
</gene>
<feature type="domain" description="C2H2-type" evidence="6">
    <location>
        <begin position="3"/>
        <end position="27"/>
    </location>
</feature>
<dbReference type="FunFam" id="3.30.160.60:FF:000100">
    <property type="entry name" value="Zinc finger 45-like"/>
    <property type="match status" value="1"/>
</dbReference>
<dbReference type="PROSITE" id="PS50157">
    <property type="entry name" value="ZINC_FINGER_C2H2_2"/>
    <property type="match status" value="2"/>
</dbReference>
<dbReference type="SMART" id="SM00355">
    <property type="entry name" value="ZnF_C2H2"/>
    <property type="match status" value="2"/>
</dbReference>
<dbReference type="SUPFAM" id="SSF57667">
    <property type="entry name" value="beta-beta-alpha zinc fingers"/>
    <property type="match status" value="1"/>
</dbReference>
<accession>A0A8E2JVT5</accession>
<feature type="non-terminal residue" evidence="7">
    <location>
        <position position="52"/>
    </location>
</feature>
<dbReference type="OrthoDB" id="3533020at2759"/>
<name>A0A8E2JVT5_9PEZI</name>
<dbReference type="Pfam" id="PF12874">
    <property type="entry name" value="zf-met"/>
    <property type="match status" value="1"/>
</dbReference>
<dbReference type="GO" id="GO:0008270">
    <property type="term" value="F:zinc ion binding"/>
    <property type="evidence" value="ECO:0007669"/>
    <property type="project" value="UniProtKB-KW"/>
</dbReference>
<dbReference type="InterPro" id="IPR013087">
    <property type="entry name" value="Znf_C2H2_type"/>
</dbReference>
<dbReference type="Gene3D" id="3.30.160.60">
    <property type="entry name" value="Classic Zinc Finger"/>
    <property type="match status" value="2"/>
</dbReference>
<evidence type="ECO:0000256" key="2">
    <source>
        <dbReference type="ARBA" id="ARBA00022737"/>
    </source>
</evidence>
<evidence type="ECO:0000313" key="8">
    <source>
        <dbReference type="Proteomes" id="UP000250140"/>
    </source>
</evidence>
<dbReference type="PROSITE" id="PS00028">
    <property type="entry name" value="ZINC_FINGER_C2H2_1"/>
    <property type="match status" value="1"/>
</dbReference>
<organism evidence="7 8">
    <name type="scientific">Glonium stellatum</name>
    <dbReference type="NCBI Taxonomy" id="574774"/>
    <lineage>
        <taxon>Eukaryota</taxon>
        <taxon>Fungi</taxon>
        <taxon>Dikarya</taxon>
        <taxon>Ascomycota</taxon>
        <taxon>Pezizomycotina</taxon>
        <taxon>Dothideomycetes</taxon>
        <taxon>Pleosporomycetidae</taxon>
        <taxon>Gloniales</taxon>
        <taxon>Gloniaceae</taxon>
        <taxon>Glonium</taxon>
    </lineage>
</organism>
<evidence type="ECO:0000313" key="7">
    <source>
        <dbReference type="EMBL" id="OCL11474.1"/>
    </source>
</evidence>
<dbReference type="EMBL" id="KV749037">
    <property type="protein sequence ID" value="OCL11474.1"/>
    <property type="molecule type" value="Genomic_DNA"/>
</dbReference>
<keyword evidence="2" id="KW-0677">Repeat</keyword>
<keyword evidence="8" id="KW-1185">Reference proteome</keyword>
<evidence type="ECO:0000256" key="3">
    <source>
        <dbReference type="ARBA" id="ARBA00022771"/>
    </source>
</evidence>